<evidence type="ECO:0000313" key="1">
    <source>
        <dbReference type="EMBL" id="OAJ51459.1"/>
    </source>
</evidence>
<protein>
    <submittedName>
        <fullName evidence="1">Uncharacterized protein</fullName>
    </submittedName>
</protein>
<dbReference type="AlphaFoldDB" id="A0A1A9MWJ7"/>
<dbReference type="InterPro" id="IPR015422">
    <property type="entry name" value="PyrdxlP-dep_Trfase_small"/>
</dbReference>
<dbReference type="EMBL" id="LXKA01000393">
    <property type="protein sequence ID" value="OAJ51459.1"/>
    <property type="molecule type" value="Genomic_DNA"/>
</dbReference>
<comment type="caution">
    <text evidence="1">The sequence shown here is derived from an EMBL/GenBank/DDBJ whole genome shotgun (WGS) entry which is preliminary data.</text>
</comment>
<dbReference type="EMBL" id="LXJZ01000178">
    <property type="protein sequence ID" value="OAJ57679.1"/>
    <property type="molecule type" value="Genomic_DNA"/>
</dbReference>
<reference evidence="3 4" key="1">
    <citation type="submission" date="2016-04" db="EMBL/GenBank/DDBJ databases">
        <title>Reclassification of Paraburkholderia panaciterrae (Farh et al. 2015) Dobritsa &amp; Samadpour 2016 as a later homotypic synonym of Paraburkholderia ginsengiterrae (Farh et al. 2015) Dobritsa &amp; Samadpour 2016.</title>
        <authorList>
            <person name="Dobritsa A.P."/>
            <person name="Kutumbaka K."/>
            <person name="Samadpour M."/>
        </authorList>
    </citation>
    <scope>NUCLEOTIDE SEQUENCE [LARGE SCALE GENOMIC DNA]</scope>
    <source>
        <strain evidence="1 4">DCY85</strain>
        <strain evidence="2 3">DCY85-1</strain>
    </source>
</reference>
<proteinExistence type="predicted"/>
<name>A0A1A9MWJ7_9BURK</name>
<dbReference type="Gene3D" id="3.90.1150.10">
    <property type="entry name" value="Aspartate Aminotransferase, domain 1"/>
    <property type="match status" value="1"/>
</dbReference>
<accession>A0A1A9MWJ7</accession>
<sequence length="145" mass="16219">MYIPLPLMVTVYGRRFQTAGLIPHNLPHEYCKRHAMWLIRAERRERHAVARPAADPGDGGRAQKWCRIGRRALFGCVPRRNEACLSASGRRRCMAAAPLCMACFEKGVLTRYTGDMLALQPLLIVEAARIEAICGTVAEVLTEVE</sequence>
<evidence type="ECO:0000313" key="3">
    <source>
        <dbReference type="Proteomes" id="UP000077961"/>
    </source>
</evidence>
<dbReference type="Proteomes" id="UP000078116">
    <property type="component" value="Unassembled WGS sequence"/>
</dbReference>
<keyword evidence="3" id="KW-1185">Reference proteome</keyword>
<gene>
    <name evidence="2" type="ORF">A6V36_31080</name>
    <name evidence="1" type="ORF">A6V37_12175</name>
</gene>
<dbReference type="STRING" id="1462993.A6V36_31080"/>
<dbReference type="Proteomes" id="UP000077961">
    <property type="component" value="Unassembled WGS sequence"/>
</dbReference>
<organism evidence="1 4">
    <name type="scientific">Paraburkholderia ginsengiterrae</name>
    <dbReference type="NCBI Taxonomy" id="1462993"/>
    <lineage>
        <taxon>Bacteria</taxon>
        <taxon>Pseudomonadati</taxon>
        <taxon>Pseudomonadota</taxon>
        <taxon>Betaproteobacteria</taxon>
        <taxon>Burkholderiales</taxon>
        <taxon>Burkholderiaceae</taxon>
        <taxon>Paraburkholderia</taxon>
    </lineage>
</organism>
<evidence type="ECO:0000313" key="4">
    <source>
        <dbReference type="Proteomes" id="UP000078116"/>
    </source>
</evidence>
<evidence type="ECO:0000313" key="2">
    <source>
        <dbReference type="EMBL" id="OAJ57679.1"/>
    </source>
</evidence>